<dbReference type="EMBL" id="WHUW01000004">
    <property type="protein sequence ID" value="KAF8447356.1"/>
    <property type="molecule type" value="Genomic_DNA"/>
</dbReference>
<keyword evidence="3" id="KW-1185">Reference proteome</keyword>
<reference evidence="2" key="2">
    <citation type="journal article" date="2020" name="Nat. Commun.">
        <title>Large-scale genome sequencing of mycorrhizal fungi provides insights into the early evolution of symbiotic traits.</title>
        <authorList>
            <person name="Miyauchi S."/>
            <person name="Kiss E."/>
            <person name="Kuo A."/>
            <person name="Drula E."/>
            <person name="Kohler A."/>
            <person name="Sanchez-Garcia M."/>
            <person name="Morin E."/>
            <person name="Andreopoulos B."/>
            <person name="Barry K.W."/>
            <person name="Bonito G."/>
            <person name="Buee M."/>
            <person name="Carver A."/>
            <person name="Chen C."/>
            <person name="Cichocki N."/>
            <person name="Clum A."/>
            <person name="Culley D."/>
            <person name="Crous P.W."/>
            <person name="Fauchery L."/>
            <person name="Girlanda M."/>
            <person name="Hayes R.D."/>
            <person name="Keri Z."/>
            <person name="LaButti K."/>
            <person name="Lipzen A."/>
            <person name="Lombard V."/>
            <person name="Magnuson J."/>
            <person name="Maillard F."/>
            <person name="Murat C."/>
            <person name="Nolan M."/>
            <person name="Ohm R.A."/>
            <person name="Pangilinan J."/>
            <person name="Pereira M.F."/>
            <person name="Perotto S."/>
            <person name="Peter M."/>
            <person name="Pfister S."/>
            <person name="Riley R."/>
            <person name="Sitrit Y."/>
            <person name="Stielow J.B."/>
            <person name="Szollosi G."/>
            <person name="Zifcakova L."/>
            <person name="Stursova M."/>
            <person name="Spatafora J.W."/>
            <person name="Tedersoo L."/>
            <person name="Vaario L.M."/>
            <person name="Yamada A."/>
            <person name="Yan M."/>
            <person name="Wang P."/>
            <person name="Xu J."/>
            <person name="Bruns T."/>
            <person name="Baldrian P."/>
            <person name="Vilgalys R."/>
            <person name="Dunand C."/>
            <person name="Henrissat B."/>
            <person name="Grigoriev I.V."/>
            <person name="Hibbett D."/>
            <person name="Nagy L.G."/>
            <person name="Martin F.M."/>
        </authorList>
    </citation>
    <scope>NUCLEOTIDE SEQUENCE</scope>
    <source>
        <strain evidence="2">BED1</strain>
    </source>
</reference>
<proteinExistence type="predicted"/>
<protein>
    <submittedName>
        <fullName evidence="2">Uncharacterized protein</fullName>
    </submittedName>
</protein>
<name>A0AAD4GJ98_BOLED</name>
<feature type="region of interest" description="Disordered" evidence="1">
    <location>
        <begin position="62"/>
        <end position="118"/>
    </location>
</feature>
<dbReference type="Proteomes" id="UP001194468">
    <property type="component" value="Unassembled WGS sequence"/>
</dbReference>
<sequence length="118" mass="12656">MGARQVAAMIGRACVVFIPYVRVMAMNLEAAYAESREKGCEDNAAVYPCGNMAALHPYIVSQSSPTSTSKQDAEAKSGVSGTVSMTEWMTGGTRQREVQDSRVGRRAMAEAEANGYEP</sequence>
<comment type="caution">
    <text evidence="2">The sequence shown here is derived from an EMBL/GenBank/DDBJ whole genome shotgun (WGS) entry which is preliminary data.</text>
</comment>
<reference evidence="2" key="1">
    <citation type="submission" date="2019-10" db="EMBL/GenBank/DDBJ databases">
        <authorList>
            <consortium name="DOE Joint Genome Institute"/>
            <person name="Kuo A."/>
            <person name="Miyauchi S."/>
            <person name="Kiss E."/>
            <person name="Drula E."/>
            <person name="Kohler A."/>
            <person name="Sanchez-Garcia M."/>
            <person name="Andreopoulos B."/>
            <person name="Barry K.W."/>
            <person name="Bonito G."/>
            <person name="Buee M."/>
            <person name="Carver A."/>
            <person name="Chen C."/>
            <person name="Cichocki N."/>
            <person name="Clum A."/>
            <person name="Culley D."/>
            <person name="Crous P.W."/>
            <person name="Fauchery L."/>
            <person name="Girlanda M."/>
            <person name="Hayes R."/>
            <person name="Keri Z."/>
            <person name="LaButti K."/>
            <person name="Lipzen A."/>
            <person name="Lombard V."/>
            <person name="Magnuson J."/>
            <person name="Maillard F."/>
            <person name="Morin E."/>
            <person name="Murat C."/>
            <person name="Nolan M."/>
            <person name="Ohm R."/>
            <person name="Pangilinan J."/>
            <person name="Pereira M."/>
            <person name="Perotto S."/>
            <person name="Peter M."/>
            <person name="Riley R."/>
            <person name="Sitrit Y."/>
            <person name="Stielow B."/>
            <person name="Szollosi G."/>
            <person name="Zifcakova L."/>
            <person name="Stursova M."/>
            <person name="Spatafora J.W."/>
            <person name="Tedersoo L."/>
            <person name="Vaario L.-M."/>
            <person name="Yamada A."/>
            <person name="Yan M."/>
            <person name="Wang P."/>
            <person name="Xu J."/>
            <person name="Bruns T."/>
            <person name="Baldrian P."/>
            <person name="Vilgalys R."/>
            <person name="Henrissat B."/>
            <person name="Grigoriev I.V."/>
            <person name="Hibbett D."/>
            <person name="Nagy L.G."/>
            <person name="Martin F.M."/>
        </authorList>
    </citation>
    <scope>NUCLEOTIDE SEQUENCE</scope>
    <source>
        <strain evidence="2">BED1</strain>
    </source>
</reference>
<organism evidence="2 3">
    <name type="scientific">Boletus edulis BED1</name>
    <dbReference type="NCBI Taxonomy" id="1328754"/>
    <lineage>
        <taxon>Eukaryota</taxon>
        <taxon>Fungi</taxon>
        <taxon>Dikarya</taxon>
        <taxon>Basidiomycota</taxon>
        <taxon>Agaricomycotina</taxon>
        <taxon>Agaricomycetes</taxon>
        <taxon>Agaricomycetidae</taxon>
        <taxon>Boletales</taxon>
        <taxon>Boletineae</taxon>
        <taxon>Boletaceae</taxon>
        <taxon>Boletoideae</taxon>
        <taxon>Boletus</taxon>
    </lineage>
</organism>
<gene>
    <name evidence="2" type="ORF">L210DRAFT_3526026</name>
</gene>
<evidence type="ECO:0000256" key="1">
    <source>
        <dbReference type="SAM" id="MobiDB-lite"/>
    </source>
</evidence>
<dbReference type="AlphaFoldDB" id="A0AAD4GJ98"/>
<accession>A0AAD4GJ98</accession>
<feature type="compositionally biased region" description="Basic and acidic residues" evidence="1">
    <location>
        <begin position="94"/>
        <end position="109"/>
    </location>
</feature>
<evidence type="ECO:0000313" key="3">
    <source>
        <dbReference type="Proteomes" id="UP001194468"/>
    </source>
</evidence>
<evidence type="ECO:0000313" key="2">
    <source>
        <dbReference type="EMBL" id="KAF8447356.1"/>
    </source>
</evidence>